<dbReference type="EMBL" id="JAAAUY010001634">
    <property type="protein sequence ID" value="KAF9321298.1"/>
    <property type="molecule type" value="Genomic_DNA"/>
</dbReference>
<sequence length="92" mass="9997">MVTKRAIVLDWRASPQCNAEFLDLFMQPDGLTWDHASVRYNFDDSTNMPPGPCRASGCPTAAAASYASPSPQTPLGPTYSVPIDQFRNFGAT</sequence>
<evidence type="ECO:0000313" key="2">
    <source>
        <dbReference type="Proteomes" id="UP000696485"/>
    </source>
</evidence>
<keyword evidence="2" id="KW-1185">Reference proteome</keyword>
<accession>A0A9P5S9N8</accession>
<protein>
    <submittedName>
        <fullName evidence="1">Uncharacterized protein</fullName>
    </submittedName>
</protein>
<gene>
    <name evidence="1" type="ORF">BG006_002638</name>
</gene>
<dbReference type="AlphaFoldDB" id="A0A9P5S9N8"/>
<organism evidence="1 2">
    <name type="scientific">Podila minutissima</name>
    <dbReference type="NCBI Taxonomy" id="64525"/>
    <lineage>
        <taxon>Eukaryota</taxon>
        <taxon>Fungi</taxon>
        <taxon>Fungi incertae sedis</taxon>
        <taxon>Mucoromycota</taxon>
        <taxon>Mortierellomycotina</taxon>
        <taxon>Mortierellomycetes</taxon>
        <taxon>Mortierellales</taxon>
        <taxon>Mortierellaceae</taxon>
        <taxon>Podila</taxon>
    </lineage>
</organism>
<dbReference type="Proteomes" id="UP000696485">
    <property type="component" value="Unassembled WGS sequence"/>
</dbReference>
<evidence type="ECO:0000313" key="1">
    <source>
        <dbReference type="EMBL" id="KAF9321298.1"/>
    </source>
</evidence>
<comment type="caution">
    <text evidence="1">The sequence shown here is derived from an EMBL/GenBank/DDBJ whole genome shotgun (WGS) entry which is preliminary data.</text>
</comment>
<reference evidence="1" key="1">
    <citation type="journal article" date="2020" name="Fungal Divers.">
        <title>Resolving the Mortierellaceae phylogeny through synthesis of multi-gene phylogenetics and phylogenomics.</title>
        <authorList>
            <person name="Vandepol N."/>
            <person name="Liber J."/>
            <person name="Desiro A."/>
            <person name="Na H."/>
            <person name="Kennedy M."/>
            <person name="Barry K."/>
            <person name="Grigoriev I.V."/>
            <person name="Miller A.N."/>
            <person name="O'Donnell K."/>
            <person name="Stajich J.E."/>
            <person name="Bonito G."/>
        </authorList>
    </citation>
    <scope>NUCLEOTIDE SEQUENCE</scope>
    <source>
        <strain evidence="1">NVP1</strain>
    </source>
</reference>
<proteinExistence type="predicted"/>
<name>A0A9P5S9N8_9FUNG</name>